<proteinExistence type="predicted"/>
<evidence type="ECO:0000313" key="6">
    <source>
        <dbReference type="Proteomes" id="UP000799429"/>
    </source>
</evidence>
<dbReference type="PANTHER" id="PTHR24198:SF165">
    <property type="entry name" value="ANKYRIN REPEAT-CONTAINING PROTEIN-RELATED"/>
    <property type="match status" value="1"/>
</dbReference>
<dbReference type="InterPro" id="IPR056884">
    <property type="entry name" value="NPHP3-like_N"/>
</dbReference>
<dbReference type="Proteomes" id="UP000799429">
    <property type="component" value="Unassembled WGS sequence"/>
</dbReference>
<dbReference type="Pfam" id="PF13637">
    <property type="entry name" value="Ank_4"/>
    <property type="match status" value="1"/>
</dbReference>
<dbReference type="SUPFAM" id="SSF48403">
    <property type="entry name" value="Ankyrin repeat"/>
    <property type="match status" value="1"/>
</dbReference>
<feature type="repeat" description="ANK" evidence="3">
    <location>
        <begin position="767"/>
        <end position="789"/>
    </location>
</feature>
<dbReference type="Pfam" id="PF12796">
    <property type="entry name" value="Ank_2"/>
    <property type="match status" value="1"/>
</dbReference>
<protein>
    <submittedName>
        <fullName evidence="5">Ankyrin</fullName>
    </submittedName>
</protein>
<reference evidence="5" key="1">
    <citation type="journal article" date="2020" name="Stud. Mycol.">
        <title>101 Dothideomycetes genomes: a test case for predicting lifestyles and emergence of pathogens.</title>
        <authorList>
            <person name="Haridas S."/>
            <person name="Albert R."/>
            <person name="Binder M."/>
            <person name="Bloem J."/>
            <person name="Labutti K."/>
            <person name="Salamov A."/>
            <person name="Andreopoulos B."/>
            <person name="Baker S."/>
            <person name="Barry K."/>
            <person name="Bills G."/>
            <person name="Bluhm B."/>
            <person name="Cannon C."/>
            <person name="Castanera R."/>
            <person name="Culley D."/>
            <person name="Daum C."/>
            <person name="Ezra D."/>
            <person name="Gonzalez J."/>
            <person name="Henrissat B."/>
            <person name="Kuo A."/>
            <person name="Liang C."/>
            <person name="Lipzen A."/>
            <person name="Lutzoni F."/>
            <person name="Magnuson J."/>
            <person name="Mondo S."/>
            <person name="Nolan M."/>
            <person name="Ohm R."/>
            <person name="Pangilinan J."/>
            <person name="Park H.-J."/>
            <person name="Ramirez L."/>
            <person name="Alfaro M."/>
            <person name="Sun H."/>
            <person name="Tritt A."/>
            <person name="Yoshinaga Y."/>
            <person name="Zwiers L.-H."/>
            <person name="Turgeon B."/>
            <person name="Goodwin S."/>
            <person name="Spatafora J."/>
            <person name="Crous P."/>
            <person name="Grigoriev I."/>
        </authorList>
    </citation>
    <scope>NUCLEOTIDE SEQUENCE</scope>
    <source>
        <strain evidence="5">CBS 101060</strain>
    </source>
</reference>
<accession>A0A9P4VM46</accession>
<name>A0A9P4VM46_9PEZI</name>
<dbReference type="InterPro" id="IPR002110">
    <property type="entry name" value="Ankyrin_rpt"/>
</dbReference>
<keyword evidence="2 3" id="KW-0040">ANK repeat</keyword>
<keyword evidence="1" id="KW-0677">Repeat</keyword>
<dbReference type="PROSITE" id="PS50297">
    <property type="entry name" value="ANK_REP_REGION"/>
    <property type="match status" value="1"/>
</dbReference>
<dbReference type="EMBL" id="MU006114">
    <property type="protein sequence ID" value="KAF2834810.1"/>
    <property type="molecule type" value="Genomic_DNA"/>
</dbReference>
<dbReference type="Pfam" id="PF24883">
    <property type="entry name" value="NPHP3_N"/>
    <property type="match status" value="1"/>
</dbReference>
<dbReference type="InterPro" id="IPR036770">
    <property type="entry name" value="Ankyrin_rpt-contain_sf"/>
</dbReference>
<feature type="domain" description="Nephrocystin 3-like N-terminal" evidence="4">
    <location>
        <begin position="198"/>
        <end position="268"/>
    </location>
</feature>
<evidence type="ECO:0000313" key="5">
    <source>
        <dbReference type="EMBL" id="KAF2834810.1"/>
    </source>
</evidence>
<gene>
    <name evidence="5" type="ORF">M501DRAFT_989387</name>
</gene>
<comment type="caution">
    <text evidence="5">The sequence shown here is derived from an EMBL/GenBank/DDBJ whole genome shotgun (WGS) entry which is preliminary data.</text>
</comment>
<organism evidence="5 6">
    <name type="scientific">Patellaria atrata CBS 101060</name>
    <dbReference type="NCBI Taxonomy" id="1346257"/>
    <lineage>
        <taxon>Eukaryota</taxon>
        <taxon>Fungi</taxon>
        <taxon>Dikarya</taxon>
        <taxon>Ascomycota</taxon>
        <taxon>Pezizomycotina</taxon>
        <taxon>Dothideomycetes</taxon>
        <taxon>Dothideomycetes incertae sedis</taxon>
        <taxon>Patellariales</taxon>
        <taxon>Patellariaceae</taxon>
        <taxon>Patellaria</taxon>
    </lineage>
</organism>
<evidence type="ECO:0000259" key="4">
    <source>
        <dbReference type="Pfam" id="PF24883"/>
    </source>
</evidence>
<dbReference type="PROSITE" id="PS50088">
    <property type="entry name" value="ANK_REPEAT"/>
    <property type="match status" value="1"/>
</dbReference>
<dbReference type="SMART" id="SM00248">
    <property type="entry name" value="ANK"/>
    <property type="match status" value="7"/>
</dbReference>
<dbReference type="PANTHER" id="PTHR24198">
    <property type="entry name" value="ANKYRIN REPEAT AND PROTEIN KINASE DOMAIN-CONTAINING PROTEIN"/>
    <property type="match status" value="1"/>
</dbReference>
<evidence type="ECO:0000256" key="2">
    <source>
        <dbReference type="ARBA" id="ARBA00023043"/>
    </source>
</evidence>
<dbReference type="AlphaFoldDB" id="A0A9P4VM46"/>
<keyword evidence="6" id="KW-1185">Reference proteome</keyword>
<evidence type="ECO:0000256" key="3">
    <source>
        <dbReference type="PROSITE-ProRule" id="PRU00023"/>
    </source>
</evidence>
<dbReference type="OrthoDB" id="195446at2759"/>
<dbReference type="Gene3D" id="1.25.40.20">
    <property type="entry name" value="Ankyrin repeat-containing domain"/>
    <property type="match status" value="3"/>
</dbReference>
<sequence length="820" mass="94004">MSDLRMFAGFTSVKRLFGSNRPLDQHKTVGGGRESKLDAFKWMWKNNNIVYLRERLERTKSVVQIALQRDHFKLSQVIRDHIVSMNDTEHAIADRVNAINNSQSAVKAHVETIQTGLDDEKRERLLNWISKSDYPAQHSDIITQRPEFSDCVEGSKREILCQRIPRAGKTITAAVVVDHLHNEFKHHENKVAVTYLYSAPDLHRKHDLNGTRFALKEIVIILCAVLGKFSKIFVVVDALYECADYQDLLDVLRDIQTKVNLRIMATSRNIQYILENFDQDCILELEASDDDNRIVTAVDGMSVTQSKLSKRLKLTVLRQGQDLAQVYNSAIERIDLQPPERRDLATNAIYWITYALRPLRSEELCHALAIRLDTNELDEDNISDIEDIISGLCWTCGRGSKEQDYDEYFKELKGIYNQHKFLSYSITHWLIRPFPSGSLLNASAFFGLSQVVNKHENENVLNLLLDLDETDVNQIDRYGNSPIHLAIESRRASACHLLMGHRNIDIFPPSGACGRTAVVLAVEKWNPKDEYPLIKVLVEREDRNISALGEIAYTVLYVAIRTGCKKSVQLLIGNVNLDINGEIGWGEVALTLAAVLQRYVEAVRILLERDDVDPNLQKGEDGYTPLHFAVAWSDDEDTDWMLFDREAIPPDLVEEDPVTLFKSIFVRHYEPIVKLLVERYDVDINAKDRRGRTLLHLATAWSDRDVWKSYHVGFMEFYENPFNKCDLIGWEEDTEELLHAAGARCYKRVVEILIARSDIDVNARDGRDQTPLHFASTMGYQNIIEVLISATVSSWKLRTKMAIPRCLWWRGRVIKVLRSS</sequence>
<evidence type="ECO:0000256" key="1">
    <source>
        <dbReference type="ARBA" id="ARBA00022737"/>
    </source>
</evidence>